<comment type="caution">
    <text evidence="2">The sequence shown here is derived from an EMBL/GenBank/DDBJ whole genome shotgun (WGS) entry which is preliminary data.</text>
</comment>
<dbReference type="Proteomes" id="UP001500449">
    <property type="component" value="Unassembled WGS sequence"/>
</dbReference>
<dbReference type="Gene3D" id="3.40.50.720">
    <property type="entry name" value="NAD(P)-binding Rossmann-like Domain"/>
    <property type="match status" value="1"/>
</dbReference>
<dbReference type="Pfam" id="PF13380">
    <property type="entry name" value="CoA_binding_2"/>
    <property type="match status" value="1"/>
</dbReference>
<protein>
    <submittedName>
        <fullName evidence="2">Acetate--CoA ligase family protein</fullName>
    </submittedName>
</protein>
<gene>
    <name evidence="2" type="ORF">GCM10009836_34560</name>
</gene>
<accession>A0ABN2N4H1</accession>
<dbReference type="SMART" id="SM00881">
    <property type="entry name" value="CoA_binding"/>
    <property type="match status" value="1"/>
</dbReference>
<organism evidence="2 3">
    <name type="scientific">Pseudonocardia ailaonensis</name>
    <dbReference type="NCBI Taxonomy" id="367279"/>
    <lineage>
        <taxon>Bacteria</taxon>
        <taxon>Bacillati</taxon>
        <taxon>Actinomycetota</taxon>
        <taxon>Actinomycetes</taxon>
        <taxon>Pseudonocardiales</taxon>
        <taxon>Pseudonocardiaceae</taxon>
        <taxon>Pseudonocardia</taxon>
    </lineage>
</organism>
<evidence type="ECO:0000259" key="1">
    <source>
        <dbReference type="SMART" id="SM00881"/>
    </source>
</evidence>
<dbReference type="SUPFAM" id="SSF56059">
    <property type="entry name" value="Glutathione synthetase ATP-binding domain-like"/>
    <property type="match status" value="1"/>
</dbReference>
<dbReference type="GO" id="GO:0016874">
    <property type="term" value="F:ligase activity"/>
    <property type="evidence" value="ECO:0007669"/>
    <property type="project" value="UniProtKB-KW"/>
</dbReference>
<evidence type="ECO:0000313" key="2">
    <source>
        <dbReference type="EMBL" id="GAA1851647.1"/>
    </source>
</evidence>
<dbReference type="PANTHER" id="PTHR42793:SF1">
    <property type="entry name" value="PEPTIDYL-LYSINE N-ACETYLTRANSFERASE PATZ"/>
    <property type="match status" value="1"/>
</dbReference>
<dbReference type="SUPFAM" id="SSF51735">
    <property type="entry name" value="NAD(P)-binding Rossmann-fold domains"/>
    <property type="match status" value="1"/>
</dbReference>
<dbReference type="Pfam" id="PF13549">
    <property type="entry name" value="ATP-grasp_5"/>
    <property type="match status" value="1"/>
</dbReference>
<proteinExistence type="predicted"/>
<name>A0ABN2N4H1_9PSEU</name>
<dbReference type="InterPro" id="IPR036291">
    <property type="entry name" value="NAD(P)-bd_dom_sf"/>
</dbReference>
<sequence>MLASSVTSLLSPASVVIVGASTSGDKPGTRLVRALAGRFAGPLYGVNPRRLDVPGVEWAATIEDLPVVPELACVAVAADEAVRAVEALGKLGTRAAVVYSSGFSEAGEEGTARERTLREVADRYGMAICGPNTAGLLNIGNGLVGTFTHALETGEPSPGNVAVVTQSGAVGGMILSHLVERRVGIRYWLSVGNGAVLDVADYLDALAEDPDTHVIGMFVEGIRDGRGFLRAADRCRAAGKRLILFKAGRTEDGARSAASHTGQLAGSSEVYDGVLRQHGVTVCRTVRDLLDALTLAATGAAMGEGRALVLSVSGAGCTVLADEVSGSRLTLASLAQSTTSAISEQLPGFSQTGNPVDLTGSVLMDLSRLDAVIRAGESDEGVDLIVITFATNNTTEIADAVAAAWRRTKPLLVVLPVAPTLAQPMREALRAGGVPVFEDMADAVRAADALFATRRNESRDADVARTRTGAVENGRWAGGQEALAQLGSAGLPTVVSERFASAAGAGEFALARPGNYVVKVDHPAILHKSDIGGVRVGVASADVTTVCLQIRDSARAVVADFDDEGGFVVQEIAESGAEVLVGVTQDPTFGSVLTVGVGGTLTELMGDVAFAAMPATSADIRDMIDSTRLGAYLSDYRGGSRDRDAVESLIADFQRYALAESIDEAELNPVIVRAAGAGCVVVDARMLLPESEPIQPALSVR</sequence>
<dbReference type="EMBL" id="BAAAQK010000009">
    <property type="protein sequence ID" value="GAA1851647.1"/>
    <property type="molecule type" value="Genomic_DNA"/>
</dbReference>
<keyword evidence="2" id="KW-0436">Ligase</keyword>
<keyword evidence="3" id="KW-1185">Reference proteome</keyword>
<feature type="domain" description="CoA-binding" evidence="1">
    <location>
        <begin position="9"/>
        <end position="103"/>
    </location>
</feature>
<dbReference type="InterPro" id="IPR013815">
    <property type="entry name" value="ATP_grasp_subdomain_1"/>
</dbReference>
<dbReference type="Gene3D" id="3.40.50.261">
    <property type="entry name" value="Succinyl-CoA synthetase domains"/>
    <property type="match status" value="2"/>
</dbReference>
<dbReference type="Pfam" id="PF13607">
    <property type="entry name" value="Succ_CoA_lig"/>
    <property type="match status" value="1"/>
</dbReference>
<dbReference type="InterPro" id="IPR016102">
    <property type="entry name" value="Succinyl-CoA_synth-like"/>
</dbReference>
<dbReference type="PANTHER" id="PTHR42793">
    <property type="entry name" value="COA BINDING DOMAIN CONTAINING PROTEIN"/>
    <property type="match status" value="1"/>
</dbReference>
<dbReference type="Gene3D" id="3.30.1490.20">
    <property type="entry name" value="ATP-grasp fold, A domain"/>
    <property type="match status" value="1"/>
</dbReference>
<dbReference type="InterPro" id="IPR032875">
    <property type="entry name" value="Succ_CoA_lig_flav_dom"/>
</dbReference>
<dbReference type="InterPro" id="IPR003781">
    <property type="entry name" value="CoA-bd"/>
</dbReference>
<evidence type="ECO:0000313" key="3">
    <source>
        <dbReference type="Proteomes" id="UP001500449"/>
    </source>
</evidence>
<dbReference type="SUPFAM" id="SSF52210">
    <property type="entry name" value="Succinyl-CoA synthetase domains"/>
    <property type="match status" value="2"/>
</dbReference>
<reference evidence="2 3" key="1">
    <citation type="journal article" date="2019" name="Int. J. Syst. Evol. Microbiol.">
        <title>The Global Catalogue of Microorganisms (GCM) 10K type strain sequencing project: providing services to taxonomists for standard genome sequencing and annotation.</title>
        <authorList>
            <consortium name="The Broad Institute Genomics Platform"/>
            <consortium name="The Broad Institute Genome Sequencing Center for Infectious Disease"/>
            <person name="Wu L."/>
            <person name="Ma J."/>
        </authorList>
    </citation>
    <scope>NUCLEOTIDE SEQUENCE [LARGE SCALE GENOMIC DNA]</scope>
    <source>
        <strain evidence="2 3">JCM 16009</strain>
    </source>
</reference>
<dbReference type="Gene3D" id="3.30.470.20">
    <property type="entry name" value="ATP-grasp fold, B domain"/>
    <property type="match status" value="1"/>
</dbReference>